<feature type="domain" description="TonB-dependent receptor-like beta-barrel" evidence="13">
    <location>
        <begin position="215"/>
        <end position="593"/>
    </location>
</feature>
<evidence type="ECO:0000256" key="10">
    <source>
        <dbReference type="PROSITE-ProRule" id="PRU01360"/>
    </source>
</evidence>
<comment type="similarity">
    <text evidence="10 12">Belongs to the TonB-dependent receptor family.</text>
</comment>
<keyword evidence="4 10" id="KW-0812">Transmembrane</keyword>
<dbReference type="PANTHER" id="PTHR30069">
    <property type="entry name" value="TONB-DEPENDENT OUTER MEMBRANE RECEPTOR"/>
    <property type="match status" value="1"/>
</dbReference>
<feature type="domain" description="TonB-dependent receptor plug" evidence="14">
    <location>
        <begin position="37"/>
        <end position="144"/>
    </location>
</feature>
<evidence type="ECO:0000259" key="14">
    <source>
        <dbReference type="Pfam" id="PF07715"/>
    </source>
</evidence>
<evidence type="ECO:0000256" key="3">
    <source>
        <dbReference type="ARBA" id="ARBA00022452"/>
    </source>
</evidence>
<evidence type="ECO:0000256" key="5">
    <source>
        <dbReference type="ARBA" id="ARBA00022729"/>
    </source>
</evidence>
<dbReference type="Gene3D" id="2.40.170.20">
    <property type="entry name" value="TonB-dependent receptor, beta-barrel domain"/>
    <property type="match status" value="1"/>
</dbReference>
<evidence type="ECO:0000256" key="7">
    <source>
        <dbReference type="ARBA" id="ARBA00023077"/>
    </source>
</evidence>
<keyword evidence="16" id="KW-1185">Reference proteome</keyword>
<evidence type="ECO:0000313" key="16">
    <source>
        <dbReference type="Proteomes" id="UP000321764"/>
    </source>
</evidence>
<keyword evidence="2 10" id="KW-0813">Transport</keyword>
<dbReference type="OrthoDB" id="9764669at2"/>
<keyword evidence="6" id="KW-0406">Ion transport</keyword>
<evidence type="ECO:0000256" key="12">
    <source>
        <dbReference type="RuleBase" id="RU003357"/>
    </source>
</evidence>
<organism evidence="15 16">
    <name type="scientific">Reinekea thalattae</name>
    <dbReference type="NCBI Taxonomy" id="2593301"/>
    <lineage>
        <taxon>Bacteria</taxon>
        <taxon>Pseudomonadati</taxon>
        <taxon>Pseudomonadota</taxon>
        <taxon>Gammaproteobacteria</taxon>
        <taxon>Oceanospirillales</taxon>
        <taxon>Saccharospirillaceae</taxon>
        <taxon>Reinekea</taxon>
    </lineage>
</organism>
<evidence type="ECO:0000256" key="9">
    <source>
        <dbReference type="ARBA" id="ARBA00023237"/>
    </source>
</evidence>
<dbReference type="Pfam" id="PF00593">
    <property type="entry name" value="TonB_dep_Rec_b-barrel"/>
    <property type="match status" value="1"/>
</dbReference>
<dbReference type="Gene3D" id="2.170.130.10">
    <property type="entry name" value="TonB-dependent receptor, plug domain"/>
    <property type="match status" value="1"/>
</dbReference>
<name>A0A5C8Z400_9GAMM</name>
<dbReference type="InterPro" id="IPR000531">
    <property type="entry name" value="Beta-barrel_TonB"/>
</dbReference>
<dbReference type="PROSITE" id="PS00430">
    <property type="entry name" value="TONB_DEPENDENT_REC_1"/>
    <property type="match status" value="1"/>
</dbReference>
<keyword evidence="8 10" id="KW-0472">Membrane</keyword>
<evidence type="ECO:0000313" key="15">
    <source>
        <dbReference type="EMBL" id="TXR51918.1"/>
    </source>
</evidence>
<dbReference type="InterPro" id="IPR010916">
    <property type="entry name" value="TonB_box_CS"/>
</dbReference>
<evidence type="ECO:0000256" key="4">
    <source>
        <dbReference type="ARBA" id="ARBA00022692"/>
    </source>
</evidence>
<evidence type="ECO:0000256" key="2">
    <source>
        <dbReference type="ARBA" id="ARBA00022448"/>
    </source>
</evidence>
<comment type="caution">
    <text evidence="15">The sequence shown here is derived from an EMBL/GenBank/DDBJ whole genome shotgun (WGS) entry which is preliminary data.</text>
</comment>
<dbReference type="AlphaFoldDB" id="A0A5C8Z400"/>
<accession>A0A5C8Z400</accession>
<dbReference type="SUPFAM" id="SSF56935">
    <property type="entry name" value="Porins"/>
    <property type="match status" value="1"/>
</dbReference>
<evidence type="ECO:0000256" key="8">
    <source>
        <dbReference type="ARBA" id="ARBA00023136"/>
    </source>
</evidence>
<dbReference type="InterPro" id="IPR036942">
    <property type="entry name" value="Beta-barrel_TonB_sf"/>
</dbReference>
<dbReference type="CDD" id="cd01347">
    <property type="entry name" value="ligand_gated_channel"/>
    <property type="match status" value="1"/>
</dbReference>
<keyword evidence="9 10" id="KW-0998">Cell outer membrane</keyword>
<dbReference type="GO" id="GO:0044718">
    <property type="term" value="P:siderophore transmembrane transport"/>
    <property type="evidence" value="ECO:0007669"/>
    <property type="project" value="TreeGrafter"/>
</dbReference>
<keyword evidence="7 11" id="KW-0798">TonB box</keyword>
<dbReference type="PANTHER" id="PTHR30069:SF53">
    <property type="entry name" value="COLICIN I RECEPTOR-RELATED"/>
    <property type="match status" value="1"/>
</dbReference>
<reference evidence="15 16" key="1">
    <citation type="submission" date="2019-07" db="EMBL/GenBank/DDBJ databases">
        <title>Reinekea sp. strain SSH23 genome sequencing and assembly.</title>
        <authorList>
            <person name="Kim I."/>
        </authorList>
    </citation>
    <scope>NUCLEOTIDE SEQUENCE [LARGE SCALE GENOMIC DNA]</scope>
    <source>
        <strain evidence="15 16">SSH23</strain>
    </source>
</reference>
<dbReference type="InterPro" id="IPR039426">
    <property type="entry name" value="TonB-dep_rcpt-like"/>
</dbReference>
<dbReference type="RefSeq" id="WP_147714515.1">
    <property type="nucleotide sequence ID" value="NZ_VKAD01000002.1"/>
</dbReference>
<dbReference type="InterPro" id="IPR012910">
    <property type="entry name" value="Plug_dom"/>
</dbReference>
<dbReference type="EMBL" id="VKAD01000002">
    <property type="protein sequence ID" value="TXR51918.1"/>
    <property type="molecule type" value="Genomic_DNA"/>
</dbReference>
<sequence>MKKTLPLLIAASLFAELQAQDSTETLIVTGKSSATEQSFAGTVDIVTANDIAQSGATNLLEAIATLPGVSATRTGSGRSGIQIRGMETNHTLILVDGRRLSDTDTNIAFSDYQLSWVPVEAIERIEVIRGPVSNLYGSSALGGVINIITKKSSGTWSGSVTAESRISNSQGDGGDENALAINAYGPLSSFGELAVSAERRSSDAFEANFDDTGASSSVQGKEITNFSADLGIYLNESTTLTLTGIIGQEERSTYPNELYYDIDRHQAGVSLESYLAGFDITAQAYQAASENYLVSYDYSHDITENVATLDIVGSPFNAHQIASGIEFASEQYVKDYTAATSTDFSDEFSAASAFIQDAYSLNDELTFTVGSRFDYNQRFGSEISPKAYVNWQINDQFYIKGGYGQGFKAPSISEASSDYVFYGYGYTVIGNSDLEAETSQTFELSAAYNHAGLSSSITVFNNDVENLINTAVTTGTTYQYQNVKDARITGIETEASYEFFEGLSSSLNYTYLDHEDKATGNELTNRSNHQASASVNYRLPVIDVNSQLAATYSSKQYVDDDNTSERAASTVIDLTFNKQFGDHLSTRVGVYNLLDSLAASEDEDGNAYTETGRLFGFSLTANL</sequence>
<evidence type="ECO:0000259" key="13">
    <source>
        <dbReference type="Pfam" id="PF00593"/>
    </source>
</evidence>
<dbReference type="Proteomes" id="UP000321764">
    <property type="component" value="Unassembled WGS sequence"/>
</dbReference>
<proteinExistence type="inferred from homology"/>
<gene>
    <name evidence="15" type="ORF">FME95_10865</name>
</gene>
<dbReference type="InterPro" id="IPR037066">
    <property type="entry name" value="Plug_dom_sf"/>
</dbReference>
<dbReference type="GO" id="GO:0009279">
    <property type="term" value="C:cell outer membrane"/>
    <property type="evidence" value="ECO:0007669"/>
    <property type="project" value="UniProtKB-SubCell"/>
</dbReference>
<evidence type="ECO:0000256" key="11">
    <source>
        <dbReference type="PROSITE-ProRule" id="PRU10143"/>
    </source>
</evidence>
<dbReference type="PROSITE" id="PS52016">
    <property type="entry name" value="TONB_DEPENDENT_REC_3"/>
    <property type="match status" value="1"/>
</dbReference>
<dbReference type="Pfam" id="PF07715">
    <property type="entry name" value="Plug"/>
    <property type="match status" value="1"/>
</dbReference>
<keyword evidence="3 10" id="KW-1134">Transmembrane beta strand</keyword>
<dbReference type="GO" id="GO:0015344">
    <property type="term" value="F:siderophore uptake transmembrane transporter activity"/>
    <property type="evidence" value="ECO:0007669"/>
    <property type="project" value="TreeGrafter"/>
</dbReference>
<evidence type="ECO:0000256" key="6">
    <source>
        <dbReference type="ARBA" id="ARBA00023065"/>
    </source>
</evidence>
<feature type="short sequence motif" description="TonB box" evidence="11">
    <location>
        <begin position="25"/>
        <end position="31"/>
    </location>
</feature>
<evidence type="ECO:0000256" key="1">
    <source>
        <dbReference type="ARBA" id="ARBA00004571"/>
    </source>
</evidence>
<protein>
    <submittedName>
        <fullName evidence="15">TonB-dependent receptor</fullName>
    </submittedName>
</protein>
<keyword evidence="5" id="KW-0732">Signal</keyword>
<comment type="subcellular location">
    <subcellularLocation>
        <location evidence="1 10">Cell outer membrane</location>
        <topology evidence="1 10">Multi-pass membrane protein</topology>
    </subcellularLocation>
</comment>
<keyword evidence="15" id="KW-0675">Receptor</keyword>